<keyword evidence="3" id="KW-1185">Reference proteome</keyword>
<name>A0A9P6B3Z1_9AGAM</name>
<organism evidence="2 3">
    <name type="scientific">Hydnum rufescens UP504</name>
    <dbReference type="NCBI Taxonomy" id="1448309"/>
    <lineage>
        <taxon>Eukaryota</taxon>
        <taxon>Fungi</taxon>
        <taxon>Dikarya</taxon>
        <taxon>Basidiomycota</taxon>
        <taxon>Agaricomycotina</taxon>
        <taxon>Agaricomycetes</taxon>
        <taxon>Cantharellales</taxon>
        <taxon>Hydnaceae</taxon>
        <taxon>Hydnum</taxon>
    </lineage>
</organism>
<protein>
    <submittedName>
        <fullName evidence="2">Uncharacterized protein</fullName>
    </submittedName>
</protein>
<gene>
    <name evidence="2" type="ORF">BS47DRAFT_586490</name>
</gene>
<dbReference type="OrthoDB" id="2738831at2759"/>
<keyword evidence="1" id="KW-1133">Transmembrane helix</keyword>
<evidence type="ECO:0000313" key="2">
    <source>
        <dbReference type="EMBL" id="KAF9516962.1"/>
    </source>
</evidence>
<evidence type="ECO:0000313" key="3">
    <source>
        <dbReference type="Proteomes" id="UP000886523"/>
    </source>
</evidence>
<keyword evidence="1" id="KW-0812">Transmembrane</keyword>
<sequence length="94" mass="10542">MRQFSQLGIHLGVLTIAMPLGGFYSVTLLSNLHMRKSLEARLSTPTPLELISHSIKTRMWQNAGDDGREEGHQAIRVNIVREVVSDDVDIKTDE</sequence>
<proteinExistence type="predicted"/>
<feature type="transmembrane region" description="Helical" evidence="1">
    <location>
        <begin position="12"/>
        <end position="32"/>
    </location>
</feature>
<comment type="caution">
    <text evidence="2">The sequence shown here is derived from an EMBL/GenBank/DDBJ whole genome shotgun (WGS) entry which is preliminary data.</text>
</comment>
<evidence type="ECO:0000256" key="1">
    <source>
        <dbReference type="SAM" id="Phobius"/>
    </source>
</evidence>
<accession>A0A9P6B3Z1</accession>
<dbReference type="Proteomes" id="UP000886523">
    <property type="component" value="Unassembled WGS sequence"/>
</dbReference>
<dbReference type="EMBL" id="MU128935">
    <property type="protein sequence ID" value="KAF9516962.1"/>
    <property type="molecule type" value="Genomic_DNA"/>
</dbReference>
<dbReference type="AlphaFoldDB" id="A0A9P6B3Z1"/>
<reference evidence="2" key="1">
    <citation type="journal article" date="2020" name="Nat. Commun.">
        <title>Large-scale genome sequencing of mycorrhizal fungi provides insights into the early evolution of symbiotic traits.</title>
        <authorList>
            <person name="Miyauchi S."/>
            <person name="Kiss E."/>
            <person name="Kuo A."/>
            <person name="Drula E."/>
            <person name="Kohler A."/>
            <person name="Sanchez-Garcia M."/>
            <person name="Morin E."/>
            <person name="Andreopoulos B."/>
            <person name="Barry K.W."/>
            <person name="Bonito G."/>
            <person name="Buee M."/>
            <person name="Carver A."/>
            <person name="Chen C."/>
            <person name="Cichocki N."/>
            <person name="Clum A."/>
            <person name="Culley D."/>
            <person name="Crous P.W."/>
            <person name="Fauchery L."/>
            <person name="Girlanda M."/>
            <person name="Hayes R.D."/>
            <person name="Keri Z."/>
            <person name="LaButti K."/>
            <person name="Lipzen A."/>
            <person name="Lombard V."/>
            <person name="Magnuson J."/>
            <person name="Maillard F."/>
            <person name="Murat C."/>
            <person name="Nolan M."/>
            <person name="Ohm R.A."/>
            <person name="Pangilinan J."/>
            <person name="Pereira M.F."/>
            <person name="Perotto S."/>
            <person name="Peter M."/>
            <person name="Pfister S."/>
            <person name="Riley R."/>
            <person name="Sitrit Y."/>
            <person name="Stielow J.B."/>
            <person name="Szollosi G."/>
            <person name="Zifcakova L."/>
            <person name="Stursova M."/>
            <person name="Spatafora J.W."/>
            <person name="Tedersoo L."/>
            <person name="Vaario L.M."/>
            <person name="Yamada A."/>
            <person name="Yan M."/>
            <person name="Wang P."/>
            <person name="Xu J."/>
            <person name="Bruns T."/>
            <person name="Baldrian P."/>
            <person name="Vilgalys R."/>
            <person name="Dunand C."/>
            <person name="Henrissat B."/>
            <person name="Grigoriev I.V."/>
            <person name="Hibbett D."/>
            <person name="Nagy L.G."/>
            <person name="Martin F.M."/>
        </authorList>
    </citation>
    <scope>NUCLEOTIDE SEQUENCE</scope>
    <source>
        <strain evidence="2">UP504</strain>
    </source>
</reference>
<keyword evidence="1" id="KW-0472">Membrane</keyword>